<dbReference type="AlphaFoldDB" id="A0A7K1Y0U7"/>
<reference evidence="1 2" key="1">
    <citation type="submission" date="2019-11" db="EMBL/GenBank/DDBJ databases">
        <title>Pedobacter sp. HMF7056 Genome sequencing and assembly.</title>
        <authorList>
            <person name="Kang H."/>
            <person name="Kim H."/>
            <person name="Joh K."/>
        </authorList>
    </citation>
    <scope>NUCLEOTIDE SEQUENCE [LARGE SCALE GENOMIC DNA]</scope>
    <source>
        <strain evidence="1 2">HMF7056</strain>
    </source>
</reference>
<sequence>MNLKEVLLNGLSFNEILKRFSIDRTNFTIRDEEVIECKKNLTRGDIFKESIVIQGKADNGPIFNFFGTLHYNLLNHLAVFELDSVEKNAVSA</sequence>
<dbReference type="RefSeq" id="WP_160907302.1">
    <property type="nucleotide sequence ID" value="NZ_WVHS01000003.1"/>
</dbReference>
<proteinExistence type="predicted"/>
<evidence type="ECO:0000313" key="2">
    <source>
        <dbReference type="Proteomes" id="UP000451233"/>
    </source>
</evidence>
<keyword evidence="2" id="KW-1185">Reference proteome</keyword>
<dbReference type="EMBL" id="WVHS01000003">
    <property type="protein sequence ID" value="MXV16296.1"/>
    <property type="molecule type" value="Genomic_DNA"/>
</dbReference>
<protein>
    <submittedName>
        <fullName evidence="1">Uncharacterized protein</fullName>
    </submittedName>
</protein>
<organism evidence="1 2">
    <name type="scientific">Hufsiella ginkgonis</name>
    <dbReference type="NCBI Taxonomy" id="2695274"/>
    <lineage>
        <taxon>Bacteria</taxon>
        <taxon>Pseudomonadati</taxon>
        <taxon>Bacteroidota</taxon>
        <taxon>Sphingobacteriia</taxon>
        <taxon>Sphingobacteriales</taxon>
        <taxon>Sphingobacteriaceae</taxon>
        <taxon>Hufsiella</taxon>
    </lineage>
</organism>
<gene>
    <name evidence="1" type="ORF">GS398_13360</name>
</gene>
<evidence type="ECO:0000313" key="1">
    <source>
        <dbReference type="EMBL" id="MXV16296.1"/>
    </source>
</evidence>
<dbReference type="Proteomes" id="UP000451233">
    <property type="component" value="Unassembled WGS sequence"/>
</dbReference>
<accession>A0A7K1Y0U7</accession>
<name>A0A7K1Y0U7_9SPHI</name>
<comment type="caution">
    <text evidence="1">The sequence shown here is derived from an EMBL/GenBank/DDBJ whole genome shotgun (WGS) entry which is preliminary data.</text>
</comment>